<sequence>MFEIFTGRDVIIGRTELGNIPLVSHQNTDNGVVKYIKKLNDRHIFDYRYTIYLADRGVFYASTQFENFHIGTRVKALVFKDKNKISKEIRLFFVSTINKLQTLFKDYLINATNKLPDLKITLPADSKGNLAVDFMENAIKAIQKEAIKSVVLYEDFKINATKEAIKKH</sequence>
<keyword evidence="2" id="KW-0378">Hydrolase</keyword>
<dbReference type="RefSeq" id="WP_271020929.1">
    <property type="nucleotide sequence ID" value="NZ_JAQHXR010000001.1"/>
</dbReference>
<proteinExistence type="predicted"/>
<dbReference type="EMBL" id="JAQHXR010000001">
    <property type="protein sequence ID" value="MDA3968652.1"/>
    <property type="molecule type" value="Genomic_DNA"/>
</dbReference>
<comment type="caution">
    <text evidence="2">The sequence shown here is derived from an EMBL/GenBank/DDBJ whole genome shotgun (WGS) entry which is preliminary data.</text>
</comment>
<dbReference type="GO" id="GO:0016787">
    <property type="term" value="F:hydrolase activity"/>
    <property type="evidence" value="ECO:0007669"/>
    <property type="project" value="UniProtKB-KW"/>
</dbReference>
<evidence type="ECO:0000313" key="2">
    <source>
        <dbReference type="EMBL" id="MDA3968652.1"/>
    </source>
</evidence>
<dbReference type="GO" id="GO:0004519">
    <property type="term" value="F:endonuclease activity"/>
    <property type="evidence" value="ECO:0007669"/>
    <property type="project" value="UniProtKB-KW"/>
</dbReference>
<dbReference type="Proteomes" id="UP001210261">
    <property type="component" value="Unassembled WGS sequence"/>
</dbReference>
<keyword evidence="2" id="KW-0255">Endonuclease</keyword>
<evidence type="ECO:0000313" key="3">
    <source>
        <dbReference type="Proteomes" id="UP001210261"/>
    </source>
</evidence>
<keyword evidence="2" id="KW-0540">Nuclease</keyword>
<keyword evidence="3" id="KW-1185">Reference proteome</keyword>
<reference evidence="2 3" key="1">
    <citation type="submission" date="2023-01" db="EMBL/GenBank/DDBJ databases">
        <title>Description of Helicobacter ibis sp. nov. isolated from faecal droppings of black-faced ibis (Theristicus melanopis).</title>
        <authorList>
            <person name="Lopez-Cantillo M."/>
            <person name="Vidal-Veuthey B."/>
            <person name="Mella A."/>
            <person name="De La Haba R."/>
            <person name="Collado L."/>
        </authorList>
    </citation>
    <scope>NUCLEOTIDE SEQUENCE [LARGE SCALE GENOMIC DNA]</scope>
    <source>
        <strain evidence="2 3">A82</strain>
    </source>
</reference>
<organism evidence="2 3">
    <name type="scientific">Helicobacter ibis</name>
    <dbReference type="NCBI Taxonomy" id="2962633"/>
    <lineage>
        <taxon>Bacteria</taxon>
        <taxon>Pseudomonadati</taxon>
        <taxon>Campylobacterota</taxon>
        <taxon>Epsilonproteobacteria</taxon>
        <taxon>Campylobacterales</taxon>
        <taxon>Helicobacteraceae</taxon>
        <taxon>Helicobacter</taxon>
    </lineage>
</organism>
<dbReference type="EC" id="3.1.21.-" evidence="2"/>
<protein>
    <submittedName>
        <fullName evidence="2">Restriction endonuclease subunit S</fullName>
        <ecNumber evidence="2">3.1.21.-</ecNumber>
    </submittedName>
</protein>
<feature type="domain" description="Type I restriction modification DNA specificity" evidence="1">
    <location>
        <begin position="15"/>
        <end position="147"/>
    </location>
</feature>
<accession>A0ABT4VDG4</accession>
<name>A0ABT4VDG4_9HELI</name>
<evidence type="ECO:0000259" key="1">
    <source>
        <dbReference type="Pfam" id="PF01420"/>
    </source>
</evidence>
<gene>
    <name evidence="2" type="ORF">PF021_03065</name>
</gene>
<dbReference type="Pfam" id="PF01420">
    <property type="entry name" value="Methylase_S"/>
    <property type="match status" value="1"/>
</dbReference>
<dbReference type="InterPro" id="IPR000055">
    <property type="entry name" value="Restrct_endonuc_typeI_TRD"/>
</dbReference>